<gene>
    <name evidence="8" type="ORF">D7322_18200</name>
</gene>
<dbReference type="OrthoDB" id="630434at2"/>
<dbReference type="PROSITE" id="PS51257">
    <property type="entry name" value="PROKAR_LIPOPROTEIN"/>
    <property type="match status" value="1"/>
</dbReference>
<dbReference type="EMBL" id="RBWS01000014">
    <property type="protein sequence ID" value="RKO70114.1"/>
    <property type="molecule type" value="Genomic_DNA"/>
</dbReference>
<evidence type="ECO:0000313" key="9">
    <source>
        <dbReference type="Proteomes" id="UP000282423"/>
    </source>
</evidence>
<feature type="domain" description="RagB/SusD" evidence="6">
    <location>
        <begin position="346"/>
        <end position="501"/>
    </location>
</feature>
<comment type="caution">
    <text evidence="8">The sequence shown here is derived from an EMBL/GenBank/DDBJ whole genome shotgun (WGS) entry which is preliminary data.</text>
</comment>
<dbReference type="Proteomes" id="UP000282423">
    <property type="component" value="Unassembled WGS sequence"/>
</dbReference>
<keyword evidence="4" id="KW-0472">Membrane</keyword>
<evidence type="ECO:0000313" key="8">
    <source>
        <dbReference type="EMBL" id="RKO70114.1"/>
    </source>
</evidence>
<reference evidence="8 9" key="1">
    <citation type="submission" date="2018-10" db="EMBL/GenBank/DDBJ databases">
        <title>Sphingobacterium sp. M05W1-28.</title>
        <authorList>
            <person name="Cai H."/>
        </authorList>
    </citation>
    <scope>NUCLEOTIDE SEQUENCE [LARGE SCALE GENOMIC DNA]</scope>
    <source>
        <strain evidence="8 9">M05W1-28</strain>
    </source>
</reference>
<name>A0A420VUW3_9SPHI</name>
<evidence type="ECO:0000256" key="4">
    <source>
        <dbReference type="ARBA" id="ARBA00023136"/>
    </source>
</evidence>
<feature type="domain" description="SusD-like N-terminal" evidence="7">
    <location>
        <begin position="92"/>
        <end position="234"/>
    </location>
</feature>
<evidence type="ECO:0000256" key="3">
    <source>
        <dbReference type="ARBA" id="ARBA00022729"/>
    </source>
</evidence>
<organism evidence="8 9">
    <name type="scientific">Sphingobacterium puteale</name>
    <dbReference type="NCBI Taxonomy" id="2420510"/>
    <lineage>
        <taxon>Bacteria</taxon>
        <taxon>Pseudomonadati</taxon>
        <taxon>Bacteroidota</taxon>
        <taxon>Sphingobacteriia</taxon>
        <taxon>Sphingobacteriales</taxon>
        <taxon>Sphingobacteriaceae</taxon>
        <taxon>Sphingobacterium</taxon>
    </lineage>
</organism>
<comment type="similarity">
    <text evidence="2">Belongs to the SusD family.</text>
</comment>
<evidence type="ECO:0000256" key="5">
    <source>
        <dbReference type="ARBA" id="ARBA00023237"/>
    </source>
</evidence>
<proteinExistence type="inferred from homology"/>
<protein>
    <submittedName>
        <fullName evidence="8">RagB/SusD family nutrient uptake outer membrane protein</fullName>
    </submittedName>
</protein>
<dbReference type="SUPFAM" id="SSF48452">
    <property type="entry name" value="TPR-like"/>
    <property type="match status" value="1"/>
</dbReference>
<dbReference type="RefSeq" id="WP_121125670.1">
    <property type="nucleotide sequence ID" value="NZ_RBWS01000014.1"/>
</dbReference>
<dbReference type="InterPro" id="IPR033985">
    <property type="entry name" value="SusD-like_N"/>
</dbReference>
<sequence>MKLKYITIVFPLLALSSCRDSFFETAPATQITTPEVFSSENNIDAFINGSIRFLMENSTSQDNPGLPTIFLTHEVMGEDAIARDGRYGFRDSYPYKDPFDNTTRRALFFWTLQYKSIDHANNLIANIKIDDNSKETLKHLKGQAYALRGLNYLNLVRQYQFTYVKDPNAKAIPIYTEPTTPTTVPRPLATVKEVYEQVVSDLKEAEKLLVGFKRKVKNRLDLNVVYGLLARTYLTQENWPQARDYAAKARTGYPIMTAEQYKEGFNDVSNPEWIWGHPQTATQNLGGASFLAYIETTPYATDAKGVNLYFGYNSIIPDPNFISLFTAGDVRKSLFEIARQPAEAIYRSYRYRKFRNKHPNRDGHIVLMRSSEQLLIEAESRARLDDVKGAIDLLNELRRKRTLQDLDVANFDKAKAVQEVLLERRKELWGEGFRLYDILRTQTTPVRREANETFLDDAGKTVAVMGHYILKFPDGSSLSPNSKYFLFPIPLNELNNNPNLQN</sequence>
<evidence type="ECO:0000259" key="6">
    <source>
        <dbReference type="Pfam" id="PF07980"/>
    </source>
</evidence>
<dbReference type="GO" id="GO:0009279">
    <property type="term" value="C:cell outer membrane"/>
    <property type="evidence" value="ECO:0007669"/>
    <property type="project" value="UniProtKB-SubCell"/>
</dbReference>
<dbReference type="Pfam" id="PF14322">
    <property type="entry name" value="SusD-like_3"/>
    <property type="match status" value="1"/>
</dbReference>
<dbReference type="InterPro" id="IPR011990">
    <property type="entry name" value="TPR-like_helical_dom_sf"/>
</dbReference>
<dbReference type="Pfam" id="PF07980">
    <property type="entry name" value="SusD_RagB"/>
    <property type="match status" value="1"/>
</dbReference>
<keyword evidence="3" id="KW-0732">Signal</keyword>
<keyword evidence="5" id="KW-0998">Cell outer membrane</keyword>
<comment type="subcellular location">
    <subcellularLocation>
        <location evidence="1">Cell outer membrane</location>
    </subcellularLocation>
</comment>
<accession>A0A420VUW3</accession>
<dbReference type="Gene3D" id="1.25.40.390">
    <property type="match status" value="1"/>
</dbReference>
<evidence type="ECO:0000256" key="2">
    <source>
        <dbReference type="ARBA" id="ARBA00006275"/>
    </source>
</evidence>
<dbReference type="InterPro" id="IPR012944">
    <property type="entry name" value="SusD_RagB_dom"/>
</dbReference>
<keyword evidence="9" id="KW-1185">Reference proteome</keyword>
<evidence type="ECO:0000259" key="7">
    <source>
        <dbReference type="Pfam" id="PF14322"/>
    </source>
</evidence>
<dbReference type="AlphaFoldDB" id="A0A420VUW3"/>
<evidence type="ECO:0000256" key="1">
    <source>
        <dbReference type="ARBA" id="ARBA00004442"/>
    </source>
</evidence>